<protein>
    <submittedName>
        <fullName evidence="5">Peptidoglycan DD-metalloendopeptidase family protein</fullName>
    </submittedName>
</protein>
<feature type="domain" description="M23ase beta-sheet core" evidence="4">
    <location>
        <begin position="376"/>
        <end position="469"/>
    </location>
</feature>
<dbReference type="EMBL" id="SAYU02000051">
    <property type="protein sequence ID" value="NHA69220.1"/>
    <property type="molecule type" value="Genomic_DNA"/>
</dbReference>
<proteinExistence type="predicted"/>
<dbReference type="CDD" id="cd12797">
    <property type="entry name" value="M23_peptidase"/>
    <property type="match status" value="1"/>
</dbReference>
<reference evidence="5" key="1">
    <citation type="submission" date="2020-03" db="EMBL/GenBank/DDBJ databases">
        <title>Phycicoccus flavus sp. nov., a novel endophytic actinobacterium isolated from branch of Kandelia candel.</title>
        <authorList>
            <person name="Tuo L."/>
        </authorList>
    </citation>
    <scope>NUCLEOTIDE SEQUENCE</scope>
    <source>
        <strain evidence="5">CMS6Z-2</strain>
    </source>
</reference>
<evidence type="ECO:0000313" key="6">
    <source>
        <dbReference type="Proteomes" id="UP000287866"/>
    </source>
</evidence>
<dbReference type="InterPro" id="IPR011055">
    <property type="entry name" value="Dup_hybrid_motif"/>
</dbReference>
<evidence type="ECO:0000259" key="4">
    <source>
        <dbReference type="Pfam" id="PF01551"/>
    </source>
</evidence>
<evidence type="ECO:0000256" key="3">
    <source>
        <dbReference type="SAM" id="MobiDB-lite"/>
    </source>
</evidence>
<accession>A0A8T6R6Z2</accession>
<dbReference type="SUPFAM" id="SSF51261">
    <property type="entry name" value="Duplicated hybrid motif"/>
    <property type="match status" value="1"/>
</dbReference>
<keyword evidence="2" id="KW-0175">Coiled coil</keyword>
<feature type="compositionally biased region" description="Basic and acidic residues" evidence="3">
    <location>
        <begin position="299"/>
        <end position="315"/>
    </location>
</feature>
<dbReference type="Gene3D" id="2.70.70.10">
    <property type="entry name" value="Glucose Permease (Domain IIA)"/>
    <property type="match status" value="1"/>
</dbReference>
<dbReference type="Proteomes" id="UP000287866">
    <property type="component" value="Unassembled WGS sequence"/>
</dbReference>
<feature type="compositionally biased region" description="Pro residues" evidence="3">
    <location>
        <begin position="331"/>
        <end position="344"/>
    </location>
</feature>
<dbReference type="InterPro" id="IPR050570">
    <property type="entry name" value="Cell_wall_metabolism_enzyme"/>
</dbReference>
<sequence length="481" mass="50712">MGRRDRSIARAPRRLVGTGAALVCAAGLVVTGSLPAPAAPDPGVQKRAVDGKIDRLKDHLDDTSVALSRAYEDLHSTQDKLPAARAALDAARATADAAQQAEAEATQELEVARANESKAANDLRSATQEVDDGRERIAQFAAQIYQEQGFGQLDVALSSTEPQDFADRLALVDTVLDVQAGTMQRLATEQANLTALEDHLSALRADSAAKKKEAEAALARATAAREAADQAKVELESLAATQERQAAAYEDQLAADKKQLASMEREQERLRRILVKRAEEARRKAAAEAARRAAAEAARQRAAEAAARKRAEQQRKNSGGGGGGGSSQAPAPAPAPAPPPPPAPSSSGFLSRPVRTGWVSSEFGMRFHPVFHYWKLHSGRDYAVACGTPVYAAAPGTVISAGWGGGYGNRVVIDHGLVSGAGLASTYNHLTSISVWGGQVGRGQLIGYSGTTGTSTGCHLHFETLKNGGFDDPRHWLNTLG</sequence>
<feature type="region of interest" description="Disordered" evidence="3">
    <location>
        <begin position="299"/>
        <end position="349"/>
    </location>
</feature>
<gene>
    <name evidence="5" type="ORF">EPD83_014340</name>
</gene>
<dbReference type="RefSeq" id="WP_165566749.1">
    <property type="nucleotide sequence ID" value="NZ_SAYU02000051.1"/>
</dbReference>
<dbReference type="InterPro" id="IPR016047">
    <property type="entry name" value="M23ase_b-sheet_dom"/>
</dbReference>
<comment type="caution">
    <text evidence="5">The sequence shown here is derived from an EMBL/GenBank/DDBJ whole genome shotgun (WGS) entry which is preliminary data.</text>
</comment>
<evidence type="ECO:0000256" key="2">
    <source>
        <dbReference type="SAM" id="Coils"/>
    </source>
</evidence>
<dbReference type="Pfam" id="PF01551">
    <property type="entry name" value="Peptidase_M23"/>
    <property type="match status" value="1"/>
</dbReference>
<organism evidence="5 6">
    <name type="scientific">Phycicoccus flavus</name>
    <dbReference type="NCBI Taxonomy" id="2502783"/>
    <lineage>
        <taxon>Bacteria</taxon>
        <taxon>Bacillati</taxon>
        <taxon>Actinomycetota</taxon>
        <taxon>Actinomycetes</taxon>
        <taxon>Micrococcales</taxon>
        <taxon>Intrasporangiaceae</taxon>
        <taxon>Phycicoccus</taxon>
    </lineage>
</organism>
<name>A0A8T6R6Z2_9MICO</name>
<dbReference type="PANTHER" id="PTHR21666:SF289">
    <property type="entry name" value="L-ALA--D-GLU ENDOPEPTIDASE"/>
    <property type="match status" value="1"/>
</dbReference>
<keyword evidence="1" id="KW-0732">Signal</keyword>
<evidence type="ECO:0000256" key="1">
    <source>
        <dbReference type="ARBA" id="ARBA00022729"/>
    </source>
</evidence>
<dbReference type="AlphaFoldDB" id="A0A8T6R6Z2"/>
<dbReference type="GO" id="GO:0004222">
    <property type="term" value="F:metalloendopeptidase activity"/>
    <property type="evidence" value="ECO:0007669"/>
    <property type="project" value="TreeGrafter"/>
</dbReference>
<feature type="coiled-coil region" evidence="2">
    <location>
        <begin position="88"/>
        <end position="129"/>
    </location>
</feature>
<dbReference type="PANTHER" id="PTHR21666">
    <property type="entry name" value="PEPTIDASE-RELATED"/>
    <property type="match status" value="1"/>
</dbReference>
<keyword evidence="6" id="KW-1185">Reference proteome</keyword>
<evidence type="ECO:0000313" key="5">
    <source>
        <dbReference type="EMBL" id="NHA69220.1"/>
    </source>
</evidence>